<dbReference type="NCBIfam" id="TIGR03931">
    <property type="entry name" value="T7SS_Rv3446c"/>
    <property type="match status" value="1"/>
</dbReference>
<dbReference type="eggNOG" id="ENOG5032EPR">
    <property type="taxonomic scope" value="Bacteria"/>
</dbReference>
<dbReference type="Proteomes" id="UP000011760">
    <property type="component" value="Chromosome"/>
</dbReference>
<evidence type="ECO:0000313" key="3">
    <source>
        <dbReference type="EMBL" id="AGG65989.1"/>
    </source>
</evidence>
<feature type="region of interest" description="Disordered" evidence="1">
    <location>
        <begin position="150"/>
        <end position="176"/>
    </location>
</feature>
<evidence type="ECO:0008006" key="5">
    <source>
        <dbReference type="Google" id="ProtNLM"/>
    </source>
</evidence>
<dbReference type="HOGENOM" id="CLU_073548_0_0_11"/>
<evidence type="ECO:0000313" key="4">
    <source>
        <dbReference type="Proteomes" id="UP000011760"/>
    </source>
</evidence>
<keyword evidence="2" id="KW-1133">Transmembrane helix</keyword>
<proteinExistence type="predicted"/>
<keyword evidence="2" id="KW-0812">Transmembrane</keyword>
<dbReference type="OrthoDB" id="4428093at2"/>
<keyword evidence="2" id="KW-0472">Membrane</keyword>
<evidence type="ECO:0000256" key="2">
    <source>
        <dbReference type="SAM" id="Phobius"/>
    </source>
</evidence>
<keyword evidence="4" id="KW-1185">Reference proteome</keyword>
<feature type="transmembrane region" description="Helical" evidence="2">
    <location>
        <begin position="122"/>
        <end position="142"/>
    </location>
</feature>
<protein>
    <recommendedName>
        <fullName evidence="5">Type VII secretion-associated protein</fullName>
    </recommendedName>
</protein>
<organism evidence="3 4">
    <name type="scientific">Corynebacterium callunae DSM 20147</name>
    <dbReference type="NCBI Taxonomy" id="1121353"/>
    <lineage>
        <taxon>Bacteria</taxon>
        <taxon>Bacillati</taxon>
        <taxon>Actinomycetota</taxon>
        <taxon>Actinomycetes</taxon>
        <taxon>Mycobacteriales</taxon>
        <taxon>Corynebacteriaceae</taxon>
        <taxon>Corynebacterium</taxon>
    </lineage>
</organism>
<sequence>MKAITVTVLETATIFDGPDTVYRYDIMAAGIIEGWAVPAVVDQVRQMASVQWPEMDVIIDAEDDVVEMLTKTFISKGVGSYPIETLREYPLPALEEAPPPELEPVKRPTSGRRVVDFYGIRPVHVMLVSVLIGVVVVCWFVLLKPTEMQATPAPPTTSPAAVEVRESTSRPASTSVQPTVLVTQDLLVEAPHGFQLKLIDDTHQLIGPDPNLKIHLGVDPLHGVDPQLVAAEMRRLIESDPALVETPAGEWGKPITIDYVEDPGDGSKVAWVTWFEADRQLSVGCHSRDAETLAHKATCRSVIENLTLK</sequence>
<dbReference type="AlphaFoldDB" id="M1UJK0"/>
<evidence type="ECO:0000256" key="1">
    <source>
        <dbReference type="SAM" id="MobiDB-lite"/>
    </source>
</evidence>
<dbReference type="RefSeq" id="WP_015650435.1">
    <property type="nucleotide sequence ID" value="NC_020506.1"/>
</dbReference>
<dbReference type="KEGG" id="ccn:H924_02675"/>
<dbReference type="InterPro" id="IPR023840">
    <property type="entry name" value="T7SS_Rv3446c"/>
</dbReference>
<dbReference type="PATRIC" id="fig|1121353.3.peg.559"/>
<dbReference type="STRING" id="1121353.H924_02675"/>
<reference evidence="3 4" key="1">
    <citation type="submission" date="2013-02" db="EMBL/GenBank/DDBJ databases">
        <title>The complete genome sequence of Corynebacterium callunae DSM 20147.</title>
        <authorList>
            <person name="Ruckert C."/>
            <person name="Albersmeier A."/>
            <person name="Kalinowski J."/>
        </authorList>
    </citation>
    <scope>NUCLEOTIDE SEQUENCE [LARGE SCALE GENOMIC DNA]</scope>
    <source>
        <strain evidence="3 4">DSM 20147</strain>
    </source>
</reference>
<accession>M1UJK0</accession>
<dbReference type="EMBL" id="CP004354">
    <property type="protein sequence ID" value="AGG65989.1"/>
    <property type="molecule type" value="Genomic_DNA"/>
</dbReference>
<gene>
    <name evidence="3" type="ORF">H924_02675</name>
</gene>
<name>M1UJK0_9CORY</name>